<dbReference type="STRING" id="483547.GSUB_11190"/>
<dbReference type="EMBL" id="CP010311">
    <property type="protein sequence ID" value="AJF07015.1"/>
    <property type="molecule type" value="Genomic_DNA"/>
</dbReference>
<dbReference type="Pfam" id="PF01584">
    <property type="entry name" value="CheW"/>
    <property type="match status" value="1"/>
</dbReference>
<dbReference type="SMART" id="SM00260">
    <property type="entry name" value="CheW"/>
    <property type="match status" value="1"/>
</dbReference>
<gene>
    <name evidence="2" type="ORF">GSUB_11190</name>
</gene>
<feature type="domain" description="CheW-like" evidence="1">
    <location>
        <begin position="7"/>
        <end position="141"/>
    </location>
</feature>
<evidence type="ECO:0000259" key="1">
    <source>
        <dbReference type="PROSITE" id="PS50851"/>
    </source>
</evidence>
<evidence type="ECO:0000313" key="2">
    <source>
        <dbReference type="EMBL" id="AJF07015.1"/>
    </source>
</evidence>
<dbReference type="GO" id="GO:0007165">
    <property type="term" value="P:signal transduction"/>
    <property type="evidence" value="ECO:0007669"/>
    <property type="project" value="InterPro"/>
</dbReference>
<dbReference type="RefSeq" id="WP_040200856.1">
    <property type="nucleotide sequence ID" value="NZ_CP010311.1"/>
</dbReference>
<dbReference type="Gene3D" id="2.40.50.180">
    <property type="entry name" value="CheA-289, Domain 4"/>
    <property type="match status" value="1"/>
</dbReference>
<sequence length="143" mass="15536">MAAGENRNMYLVFRIGVFGFCLPVSSLVEILDDSLLPCHPVDTISLRGGEIPVVDGRSWFECLPSDGSSVTNALVVAAAETNLALMVDAVDGIFPAEEFEIGDVPPLLCDGDRVRYRLLAFWRNEPLVVCDPKELKSAVSGHE</sequence>
<dbReference type="GO" id="GO:0006935">
    <property type="term" value="P:chemotaxis"/>
    <property type="evidence" value="ECO:0007669"/>
    <property type="project" value="InterPro"/>
</dbReference>
<dbReference type="HOGENOM" id="CLU_1803420_0_0_7"/>
<reference evidence="2 3" key="1">
    <citation type="journal article" date="2015" name="Genome Announc.">
        <title>Genomes of Geoalkalibacter ferrihydriticus Z-0531T and Geoalkalibacter subterraneus Red1T, Two Haloalkaliphilic Metal-Reducing Deltaproteobacteria.</title>
        <authorList>
            <person name="Badalamenti J.P."/>
            <person name="Krajmalnik-Brown R."/>
            <person name="Torres C.I."/>
            <person name="Bond D.R."/>
        </authorList>
    </citation>
    <scope>NUCLEOTIDE SEQUENCE [LARGE SCALE GENOMIC DNA]</scope>
    <source>
        <strain evidence="2 3">Red1</strain>
    </source>
</reference>
<dbReference type="KEGG" id="gsb:GSUB_11190"/>
<accession>A0A0B5FS91</accession>
<name>A0A0B5FS91_9BACT</name>
<dbReference type="PROSITE" id="PS50851">
    <property type="entry name" value="CHEW"/>
    <property type="match status" value="1"/>
</dbReference>
<organism evidence="2 3">
    <name type="scientific">Geoalkalibacter subterraneus</name>
    <dbReference type="NCBI Taxonomy" id="483547"/>
    <lineage>
        <taxon>Bacteria</taxon>
        <taxon>Pseudomonadati</taxon>
        <taxon>Thermodesulfobacteriota</taxon>
        <taxon>Desulfuromonadia</taxon>
        <taxon>Desulfuromonadales</taxon>
        <taxon>Geoalkalibacteraceae</taxon>
        <taxon>Geoalkalibacter</taxon>
    </lineage>
</organism>
<dbReference type="SUPFAM" id="SSF50341">
    <property type="entry name" value="CheW-like"/>
    <property type="match status" value="1"/>
</dbReference>
<evidence type="ECO:0000313" key="3">
    <source>
        <dbReference type="Proteomes" id="UP000035036"/>
    </source>
</evidence>
<dbReference type="Proteomes" id="UP000035036">
    <property type="component" value="Chromosome"/>
</dbReference>
<dbReference type="InterPro" id="IPR002545">
    <property type="entry name" value="CheW-lke_dom"/>
</dbReference>
<dbReference type="AlphaFoldDB" id="A0A0B5FS91"/>
<dbReference type="OrthoDB" id="5405753at2"/>
<dbReference type="InterPro" id="IPR036061">
    <property type="entry name" value="CheW-like_dom_sf"/>
</dbReference>
<protein>
    <recommendedName>
        <fullName evidence="1">CheW-like domain-containing protein</fullName>
    </recommendedName>
</protein>
<keyword evidence="3" id="KW-1185">Reference proteome</keyword>
<proteinExistence type="predicted"/>